<dbReference type="EMBL" id="KL584771">
    <property type="protein sequence ID" value="KEQ92394.1"/>
    <property type="molecule type" value="Genomic_DNA"/>
</dbReference>
<dbReference type="AlphaFoldDB" id="A0A074Y8R0"/>
<sequence>MDSSSSSSSETTYNDTTSAFHKISNKDMIKTKQGLEIIESRLNSIWGHARTDSVLNEVLAVRNSILKAQSISDNFTPESSECEHEVQFMPHNDSLLKCGIEKTIRDLVSKLPSFGGFSAATMTTFLKNYALEDMDELLRIFKQEMEEVPFVKRLRDQSQDLGHSFLQR</sequence>
<evidence type="ECO:0000313" key="2">
    <source>
        <dbReference type="Proteomes" id="UP000030641"/>
    </source>
</evidence>
<dbReference type="GeneID" id="25371439"/>
<name>A0A074Y8R0_AURSE</name>
<dbReference type="InParanoid" id="A0A074Y8R0"/>
<organism evidence="1 2">
    <name type="scientific">Aureobasidium subglaciale (strain EXF-2481)</name>
    <name type="common">Aureobasidium pullulans var. subglaciale</name>
    <dbReference type="NCBI Taxonomy" id="1043005"/>
    <lineage>
        <taxon>Eukaryota</taxon>
        <taxon>Fungi</taxon>
        <taxon>Dikarya</taxon>
        <taxon>Ascomycota</taxon>
        <taxon>Pezizomycotina</taxon>
        <taxon>Dothideomycetes</taxon>
        <taxon>Dothideomycetidae</taxon>
        <taxon>Dothideales</taxon>
        <taxon>Saccotheciaceae</taxon>
        <taxon>Aureobasidium</taxon>
    </lineage>
</organism>
<dbReference type="HOGENOM" id="CLU_1586158_0_0_1"/>
<dbReference type="OrthoDB" id="10554516at2759"/>
<accession>A0A074Y8R0</accession>
<protein>
    <submittedName>
        <fullName evidence="1">Uncharacterized protein</fullName>
    </submittedName>
</protein>
<reference evidence="1 2" key="1">
    <citation type="journal article" date="2014" name="BMC Genomics">
        <title>Genome sequencing of four Aureobasidium pullulans varieties: biotechnological potential, stress tolerance, and description of new species.</title>
        <authorList>
            <person name="Gostin Ar C."/>
            <person name="Ohm R.A."/>
            <person name="Kogej T."/>
            <person name="Sonjak S."/>
            <person name="Turk M."/>
            <person name="Zajc J."/>
            <person name="Zalar P."/>
            <person name="Grube M."/>
            <person name="Sun H."/>
            <person name="Han J."/>
            <person name="Sharma A."/>
            <person name="Chiniquy J."/>
            <person name="Ngan C.Y."/>
            <person name="Lipzen A."/>
            <person name="Barry K."/>
            <person name="Grigoriev I.V."/>
            <person name="Gunde-Cimerman N."/>
        </authorList>
    </citation>
    <scope>NUCLEOTIDE SEQUENCE [LARGE SCALE GENOMIC DNA]</scope>
    <source>
        <strain evidence="1 2">EXF-2481</strain>
    </source>
</reference>
<keyword evidence="2" id="KW-1185">Reference proteome</keyword>
<dbReference type="RefSeq" id="XP_013340776.1">
    <property type="nucleotide sequence ID" value="XM_013485322.1"/>
</dbReference>
<proteinExistence type="predicted"/>
<evidence type="ECO:0000313" key="1">
    <source>
        <dbReference type="EMBL" id="KEQ92394.1"/>
    </source>
</evidence>
<gene>
    <name evidence="1" type="ORF">AUEXF2481DRAFT_7789</name>
</gene>
<dbReference type="Proteomes" id="UP000030641">
    <property type="component" value="Unassembled WGS sequence"/>
</dbReference>